<sequence>MKRLVLSLFFVFVSIPLLSEPIRYKVDGYEFYFLKDQNLSSRIPPTEMISDFAEQFILEFDKEAERLNLKKPSSISVFISENPKIFSQTTGQPSFVAARFFPESEQFHFQNPDILKKRNIFLASVRHEICHYFSPHSKELSWLEESYCEALYPTNPIILRKFLVFPESWEKFKKFNSDKSSKKEVELRRYKLLSSWGNWILKNQGEIRFRNLLNDRSSEKEWEMLYSKFLISQ</sequence>
<evidence type="ECO:0000313" key="2">
    <source>
        <dbReference type="Proteomes" id="UP000232149"/>
    </source>
</evidence>
<gene>
    <name evidence="1" type="ORF">CH376_17550</name>
</gene>
<accession>A0ABX4NV80</accession>
<dbReference type="RefSeq" id="WP_100788261.1">
    <property type="nucleotide sequence ID" value="NZ_NPDU01000056.1"/>
</dbReference>
<keyword evidence="2" id="KW-1185">Reference proteome</keyword>
<name>A0ABX4NV80_9LEPT</name>
<comment type="caution">
    <text evidence="1">The sequence shown here is derived from an EMBL/GenBank/DDBJ whole genome shotgun (WGS) entry which is preliminary data.</text>
</comment>
<reference evidence="1 2" key="1">
    <citation type="submission" date="2017-07" db="EMBL/GenBank/DDBJ databases">
        <title>Leptospira spp. isolated from tropical soils.</title>
        <authorList>
            <person name="Thibeaux R."/>
            <person name="Iraola G."/>
            <person name="Ferres I."/>
            <person name="Bierque E."/>
            <person name="Girault D."/>
            <person name="Soupe-Gilbert M.-E."/>
            <person name="Picardeau M."/>
            <person name="Goarant C."/>
        </authorList>
    </citation>
    <scope>NUCLEOTIDE SEQUENCE [LARGE SCALE GENOMIC DNA]</scope>
    <source>
        <strain evidence="1 2">FH2-B-D1</strain>
    </source>
</reference>
<dbReference type="EMBL" id="NPDU01000056">
    <property type="protein sequence ID" value="PJZ60592.1"/>
    <property type="molecule type" value="Genomic_DNA"/>
</dbReference>
<organism evidence="1 2">
    <name type="scientific">Leptospira adleri</name>
    <dbReference type="NCBI Taxonomy" id="2023186"/>
    <lineage>
        <taxon>Bacteria</taxon>
        <taxon>Pseudomonadati</taxon>
        <taxon>Spirochaetota</taxon>
        <taxon>Spirochaetia</taxon>
        <taxon>Leptospirales</taxon>
        <taxon>Leptospiraceae</taxon>
        <taxon>Leptospira</taxon>
    </lineage>
</organism>
<proteinExistence type="predicted"/>
<evidence type="ECO:0008006" key="3">
    <source>
        <dbReference type="Google" id="ProtNLM"/>
    </source>
</evidence>
<protein>
    <recommendedName>
        <fullName evidence="3">DUF1570 domain-containing protein</fullName>
    </recommendedName>
</protein>
<evidence type="ECO:0000313" key="1">
    <source>
        <dbReference type="EMBL" id="PJZ60592.1"/>
    </source>
</evidence>
<dbReference type="Proteomes" id="UP000232149">
    <property type="component" value="Unassembled WGS sequence"/>
</dbReference>